<name>G8YE92_PICSO</name>
<accession>G8YE92</accession>
<dbReference type="HOGENOM" id="CLU_016851_1_0_1"/>
<keyword evidence="5" id="KW-1185">Reference proteome</keyword>
<dbReference type="EMBL" id="FO082051">
    <property type="protein sequence ID" value="CCE81491.1"/>
    <property type="molecule type" value="Genomic_DNA"/>
</dbReference>
<proteinExistence type="predicted"/>
<dbReference type="InterPro" id="IPR015943">
    <property type="entry name" value="WD40/YVTN_repeat-like_dom_sf"/>
</dbReference>
<dbReference type="InterPro" id="IPR051179">
    <property type="entry name" value="WD_repeat_multifunction"/>
</dbReference>
<dbReference type="Pfam" id="PF00400">
    <property type="entry name" value="WD40"/>
    <property type="match status" value="2"/>
</dbReference>
<feature type="region of interest" description="Disordered" evidence="3">
    <location>
        <begin position="483"/>
        <end position="560"/>
    </location>
</feature>
<dbReference type="FunCoup" id="G8YE92">
    <property type="interactions" value="51"/>
</dbReference>
<keyword evidence="1" id="KW-0853">WD repeat</keyword>
<dbReference type="InParanoid" id="G8YE92"/>
<dbReference type="PANTHER" id="PTHR19857">
    <property type="entry name" value="MITOCHONDRIAL DIVISION PROTEIN 1-RELATED"/>
    <property type="match status" value="1"/>
</dbReference>
<dbReference type="eggNOG" id="ENOG502S551">
    <property type="taxonomic scope" value="Eukaryota"/>
</dbReference>
<dbReference type="Proteomes" id="UP000005222">
    <property type="component" value="Chromosome I"/>
</dbReference>
<dbReference type="SUPFAM" id="SSF50978">
    <property type="entry name" value="WD40 repeat-like"/>
    <property type="match status" value="1"/>
</dbReference>
<organism evidence="4 5">
    <name type="scientific">Pichia sorbitophila (strain ATCC MYA-4447 / BCRC 22081 / CBS 7064 / NBRC 10061 / NRRL Y-12695)</name>
    <name type="common">Hybrid yeast</name>
    <dbReference type="NCBI Taxonomy" id="559304"/>
    <lineage>
        <taxon>Eukaryota</taxon>
        <taxon>Fungi</taxon>
        <taxon>Dikarya</taxon>
        <taxon>Ascomycota</taxon>
        <taxon>Saccharomycotina</taxon>
        <taxon>Pichiomycetes</taxon>
        <taxon>Debaryomycetaceae</taxon>
        <taxon>Millerozyma</taxon>
    </lineage>
</organism>
<keyword evidence="2" id="KW-0677">Repeat</keyword>
<evidence type="ECO:0000313" key="4">
    <source>
        <dbReference type="EMBL" id="CCE81491.1"/>
    </source>
</evidence>
<evidence type="ECO:0000256" key="2">
    <source>
        <dbReference type="ARBA" id="ARBA00022737"/>
    </source>
</evidence>
<evidence type="ECO:0000256" key="1">
    <source>
        <dbReference type="ARBA" id="ARBA00022574"/>
    </source>
</evidence>
<protein>
    <submittedName>
        <fullName evidence="4">Piso0_002149 protein</fullName>
    </submittedName>
</protein>
<evidence type="ECO:0000256" key="3">
    <source>
        <dbReference type="SAM" id="MobiDB-lite"/>
    </source>
</evidence>
<dbReference type="InterPro" id="IPR001680">
    <property type="entry name" value="WD40_rpt"/>
</dbReference>
<sequence length="647" mass="70818">MMNSYYEPTLLFRQNAMKRRERSGSDASAGSGDSSSSSVYSGETTGVRTGLRSPWMMRSGDPRDTEVLNKACSLNRVNIHSSYWKIPDTKMNITSIDVEHGQDDEPRLAVASANSDSNLFIYKTNLTKNYLTHQNTITLPNIHSMKWIPQSHNAASKLVAGADQGYAYMVSIPNFDDEDQSAEVIKRFNHKKHIRDSASGRQLAKAGIISEIKVFETKPHIMSLYGDRLFTWDYKDSEALAKPQPLSIAPISGISTFDPRSEASSTLAVGGKFGVSLFDTRSPKFNVPPSMMSEARRKGMRCNAIKWCPNSDYVFAAAHLDGIVRLWDVRKQDHFGKLDGHQNRRVNSLEWGDGSDIFTGGHDGNVVHWDLPSLSSCGADAVANCTLREGIDSVHFDPKTNSVTDIASQRQCGTVLPASNSNIISMCTVKDSEDEVKVFSVDSSAFFGIHSKIHAAASDKLDSQEEYYSKESLDLLASTYTPKTDSNSTLVDGTPPLDTKARLVDVPSSPASADESLSEDTVMSSPYSLMSDHSSLSPDSLNGSVETLQQSPVASKSHFHDTHDPEYAADSFADEKPLNRMASQKAMSHRSMPSASFASSGLPLPFFDDFLSSSFAASSDLKSSSADLNRAISFKTSATNYYSIYSS</sequence>
<evidence type="ECO:0000313" key="5">
    <source>
        <dbReference type="Proteomes" id="UP000005222"/>
    </source>
</evidence>
<gene>
    <name evidence="4" type="primary">Piso0_002149</name>
    <name evidence="4" type="ORF">GNLVRS01_PISO0I03924g</name>
</gene>
<dbReference type="SMART" id="SM00320">
    <property type="entry name" value="WD40"/>
    <property type="match status" value="2"/>
</dbReference>
<dbReference type="InterPro" id="IPR036322">
    <property type="entry name" value="WD40_repeat_dom_sf"/>
</dbReference>
<dbReference type="OMA" id="VKRFNHR"/>
<dbReference type="AlphaFoldDB" id="G8YE92"/>
<dbReference type="STRING" id="559304.G8YE92"/>
<dbReference type="OrthoDB" id="361494at2759"/>
<feature type="region of interest" description="Disordered" evidence="3">
    <location>
        <begin position="18"/>
        <end position="59"/>
    </location>
</feature>
<feature type="compositionally biased region" description="Low complexity" evidence="3">
    <location>
        <begin position="25"/>
        <end position="38"/>
    </location>
</feature>
<reference evidence="4 5" key="1">
    <citation type="journal article" date="2012" name="G3 (Bethesda)">
        <title>Pichia sorbitophila, an interspecies yeast hybrid reveals early steps of genome resolution following polyploidization.</title>
        <authorList>
            <person name="Leh Louis V."/>
            <person name="Despons L."/>
            <person name="Friedrich A."/>
            <person name="Martin T."/>
            <person name="Durrens P."/>
            <person name="Casaregola S."/>
            <person name="Neuveglise C."/>
            <person name="Fairhead C."/>
            <person name="Marck C."/>
            <person name="Cruz J.A."/>
            <person name="Straub M.L."/>
            <person name="Kugler V."/>
            <person name="Sacerdot C."/>
            <person name="Uzunov Z."/>
            <person name="Thierry A."/>
            <person name="Weiss S."/>
            <person name="Bleykasten C."/>
            <person name="De Montigny J."/>
            <person name="Jacques N."/>
            <person name="Jung P."/>
            <person name="Lemaire M."/>
            <person name="Mallet S."/>
            <person name="Morel G."/>
            <person name="Richard G.F."/>
            <person name="Sarkar A."/>
            <person name="Savel G."/>
            <person name="Schacherer J."/>
            <person name="Seret M.L."/>
            <person name="Talla E."/>
            <person name="Samson G."/>
            <person name="Jubin C."/>
            <person name="Poulain J."/>
            <person name="Vacherie B."/>
            <person name="Barbe V."/>
            <person name="Pelletier E."/>
            <person name="Sherman D.J."/>
            <person name="Westhof E."/>
            <person name="Weissenbach J."/>
            <person name="Baret P.V."/>
            <person name="Wincker P."/>
            <person name="Gaillardin C."/>
            <person name="Dujon B."/>
            <person name="Souciet J.L."/>
        </authorList>
    </citation>
    <scope>NUCLEOTIDE SEQUENCE [LARGE SCALE GENOMIC DNA]</scope>
    <source>
        <strain evidence="5">ATCC MYA-4447 / BCRC 22081 / CBS 7064 / NBRC 10061 / NRRL Y-12695</strain>
    </source>
</reference>
<feature type="compositionally biased region" description="Polar residues" evidence="3">
    <location>
        <begin position="519"/>
        <end position="554"/>
    </location>
</feature>
<dbReference type="Gene3D" id="2.130.10.10">
    <property type="entry name" value="YVTN repeat-like/Quinoprotein amine dehydrogenase"/>
    <property type="match status" value="1"/>
</dbReference>